<feature type="binding site" evidence="6">
    <location>
        <position position="165"/>
    </location>
    <ligand>
        <name>S-adenosyl-L-methionine</name>
        <dbReference type="ChEBI" id="CHEBI:59789"/>
    </ligand>
</feature>
<comment type="similarity">
    <text evidence="1 6">Belongs to the methyltransferase superfamily. PrmA family.</text>
</comment>
<dbReference type="InterPro" id="IPR004498">
    <property type="entry name" value="Ribosomal_PrmA_MeTrfase"/>
</dbReference>
<dbReference type="Gene3D" id="3.40.50.150">
    <property type="entry name" value="Vaccinia Virus protein VP39"/>
    <property type="match status" value="1"/>
</dbReference>
<dbReference type="InterPro" id="IPR050078">
    <property type="entry name" value="Ribosomal_L11_MeTrfase_PrmA"/>
</dbReference>
<dbReference type="GO" id="GO:0016279">
    <property type="term" value="F:protein-lysine N-methyltransferase activity"/>
    <property type="evidence" value="ECO:0007669"/>
    <property type="project" value="TreeGrafter"/>
</dbReference>
<comment type="function">
    <text evidence="6">Methylates ribosomal protein L11.</text>
</comment>
<evidence type="ECO:0000256" key="1">
    <source>
        <dbReference type="ARBA" id="ARBA00009741"/>
    </source>
</evidence>
<dbReference type="HAMAP" id="MF_00735">
    <property type="entry name" value="Methyltr_PrmA"/>
    <property type="match status" value="1"/>
</dbReference>
<name>A0A1C7AFZ6_9GAMM</name>
<keyword evidence="2 6" id="KW-0963">Cytoplasm</keyword>
<dbReference type="InterPro" id="IPR029063">
    <property type="entry name" value="SAM-dependent_MTases_sf"/>
</dbReference>
<dbReference type="EC" id="2.1.1.-" evidence="6"/>
<dbReference type="CDD" id="cd02440">
    <property type="entry name" value="AdoMet_MTases"/>
    <property type="match status" value="1"/>
</dbReference>
<dbReference type="NCBIfam" id="TIGR00406">
    <property type="entry name" value="prmA"/>
    <property type="match status" value="1"/>
</dbReference>
<comment type="catalytic activity">
    <reaction evidence="6">
        <text>L-lysyl-[protein] + 3 S-adenosyl-L-methionine = N(6),N(6),N(6)-trimethyl-L-lysyl-[protein] + 3 S-adenosyl-L-homocysteine + 3 H(+)</text>
        <dbReference type="Rhea" id="RHEA:54192"/>
        <dbReference type="Rhea" id="RHEA-COMP:9752"/>
        <dbReference type="Rhea" id="RHEA-COMP:13826"/>
        <dbReference type="ChEBI" id="CHEBI:15378"/>
        <dbReference type="ChEBI" id="CHEBI:29969"/>
        <dbReference type="ChEBI" id="CHEBI:57856"/>
        <dbReference type="ChEBI" id="CHEBI:59789"/>
        <dbReference type="ChEBI" id="CHEBI:61961"/>
    </reaction>
</comment>
<keyword evidence="7" id="KW-0687">Ribonucleoprotein</keyword>
<dbReference type="GO" id="GO:0005829">
    <property type="term" value="C:cytosol"/>
    <property type="evidence" value="ECO:0007669"/>
    <property type="project" value="TreeGrafter"/>
</dbReference>
<dbReference type="PIRSF" id="PIRSF000401">
    <property type="entry name" value="RPL11_MTase"/>
    <property type="match status" value="1"/>
</dbReference>
<dbReference type="SUPFAM" id="SSF53335">
    <property type="entry name" value="S-adenosyl-L-methionine-dependent methyltransferases"/>
    <property type="match status" value="1"/>
</dbReference>
<evidence type="ECO:0000256" key="5">
    <source>
        <dbReference type="ARBA" id="ARBA00022691"/>
    </source>
</evidence>
<dbReference type="PANTHER" id="PTHR43648">
    <property type="entry name" value="ELECTRON TRANSFER FLAVOPROTEIN BETA SUBUNIT LYSINE METHYLTRANSFERASE"/>
    <property type="match status" value="1"/>
</dbReference>
<keyword evidence="3 6" id="KW-0489">Methyltransferase</keyword>
<dbReference type="KEGG" id="sva:SVA_3828"/>
<keyword evidence="8" id="KW-1185">Reference proteome</keyword>
<dbReference type="Proteomes" id="UP000218899">
    <property type="component" value="Chromosome"/>
</dbReference>
<feature type="binding site" evidence="6">
    <location>
        <position position="144"/>
    </location>
    <ligand>
        <name>S-adenosyl-L-methionine</name>
        <dbReference type="ChEBI" id="CHEBI:59789"/>
    </ligand>
</feature>
<dbReference type="PANTHER" id="PTHR43648:SF1">
    <property type="entry name" value="ELECTRON TRANSFER FLAVOPROTEIN BETA SUBUNIT LYSINE METHYLTRANSFERASE"/>
    <property type="match status" value="1"/>
</dbReference>
<evidence type="ECO:0000313" key="8">
    <source>
        <dbReference type="Proteomes" id="UP000218899"/>
    </source>
</evidence>
<evidence type="ECO:0000313" key="7">
    <source>
        <dbReference type="EMBL" id="BAU50362.1"/>
    </source>
</evidence>
<dbReference type="GO" id="GO:0005840">
    <property type="term" value="C:ribosome"/>
    <property type="evidence" value="ECO:0007669"/>
    <property type="project" value="UniProtKB-KW"/>
</dbReference>
<dbReference type="RefSeq" id="WP_096462675.1">
    <property type="nucleotide sequence ID" value="NZ_AP014936.1"/>
</dbReference>
<evidence type="ECO:0000256" key="6">
    <source>
        <dbReference type="HAMAP-Rule" id="MF_00735"/>
    </source>
</evidence>
<evidence type="ECO:0000256" key="4">
    <source>
        <dbReference type="ARBA" id="ARBA00022679"/>
    </source>
</evidence>
<accession>A0A1C7AFZ6</accession>
<protein>
    <recommendedName>
        <fullName evidence="6">Ribosomal protein L11 methyltransferase</fullName>
        <shortName evidence="6">L11 Mtase</shortName>
        <ecNumber evidence="6">2.1.1.-</ecNumber>
    </recommendedName>
</protein>
<comment type="subcellular location">
    <subcellularLocation>
        <location evidence="6">Cytoplasm</location>
    </subcellularLocation>
</comment>
<organism evidence="7 8">
    <name type="scientific">Sulfurifustis variabilis</name>
    <dbReference type="NCBI Taxonomy" id="1675686"/>
    <lineage>
        <taxon>Bacteria</taxon>
        <taxon>Pseudomonadati</taxon>
        <taxon>Pseudomonadota</taxon>
        <taxon>Gammaproteobacteria</taxon>
        <taxon>Acidiferrobacterales</taxon>
        <taxon>Acidiferrobacteraceae</taxon>
        <taxon>Sulfurifustis</taxon>
    </lineage>
</organism>
<feature type="binding site" evidence="6">
    <location>
        <position position="187"/>
    </location>
    <ligand>
        <name>S-adenosyl-L-methionine</name>
        <dbReference type="ChEBI" id="CHEBI:59789"/>
    </ligand>
</feature>
<dbReference type="AlphaFoldDB" id="A0A1C7AFZ6"/>
<gene>
    <name evidence="6" type="primary">prmA</name>
    <name evidence="7" type="ORF">SVA_3828</name>
</gene>
<dbReference type="OrthoDB" id="9785995at2"/>
<dbReference type="Pfam" id="PF06325">
    <property type="entry name" value="PrmA"/>
    <property type="match status" value="1"/>
</dbReference>
<proteinExistence type="inferred from homology"/>
<dbReference type="GO" id="GO:0032259">
    <property type="term" value="P:methylation"/>
    <property type="evidence" value="ECO:0007669"/>
    <property type="project" value="UniProtKB-KW"/>
</dbReference>
<reference evidence="7 8" key="1">
    <citation type="submission" date="2015-08" db="EMBL/GenBank/DDBJ databases">
        <title>Complete genome sequence of Sulfurifustis variabilis.</title>
        <authorList>
            <person name="Miura A."/>
            <person name="Kojima H."/>
            <person name="Fukui M."/>
        </authorList>
    </citation>
    <scope>NUCLEOTIDE SEQUENCE [LARGE SCALE GENOMIC DNA]</scope>
    <source>
        <strain evidence="8">skN76</strain>
    </source>
</reference>
<keyword evidence="7" id="KW-0689">Ribosomal protein</keyword>
<evidence type="ECO:0000256" key="2">
    <source>
        <dbReference type="ARBA" id="ARBA00022490"/>
    </source>
</evidence>
<dbReference type="EMBL" id="AP014936">
    <property type="protein sequence ID" value="BAU50362.1"/>
    <property type="molecule type" value="Genomic_DNA"/>
</dbReference>
<evidence type="ECO:0000256" key="3">
    <source>
        <dbReference type="ARBA" id="ARBA00022603"/>
    </source>
</evidence>
<keyword evidence="4 6" id="KW-0808">Transferase</keyword>
<sequence length="294" mass="31789">MSWLKLILPADRDSASLLADALAASGAISVTIEAAEETPVLQAALEEVPLWSRNRVIGLFPEHVDVAGVMREIRASTALPVAEPEIDLLPDANWAFAWMAHYKPFEVVPGLWVCPTWMSPPRPEAVTILLDPGLAFGTGEHPTTALCLEWLLQQDLAGRTVLDYGCGSGILAIAALKRGAAAAIGVDIDPQALVVARENAVRNKVDDRFRALLPDELPEDFRADAVVANILANALVALAPRLATATKPEGRLALSGILKEQAEDVRAAYAGEFELERRDRSSWVLLAGRRRLRS</sequence>
<keyword evidence="5 6" id="KW-0949">S-adenosyl-L-methionine</keyword>
<feature type="binding site" evidence="6">
    <location>
        <position position="229"/>
    </location>
    <ligand>
        <name>S-adenosyl-L-methionine</name>
        <dbReference type="ChEBI" id="CHEBI:59789"/>
    </ligand>
</feature>